<evidence type="ECO:0000313" key="2">
    <source>
        <dbReference type="EMBL" id="OUM21234.1"/>
    </source>
</evidence>
<dbReference type="InterPro" id="IPR025463">
    <property type="entry name" value="DUF4314"/>
</dbReference>
<gene>
    <name evidence="2" type="ORF">CBW42_04180</name>
</gene>
<name>A0A252F649_9FIRM</name>
<accession>A0A252F649</accession>
<dbReference type="RefSeq" id="WP_330395841.1">
    <property type="nucleotide sequence ID" value="NZ_NHOC01000003.1"/>
</dbReference>
<keyword evidence="3" id="KW-1185">Reference proteome</keyword>
<dbReference type="Proteomes" id="UP000194903">
    <property type="component" value="Unassembled WGS sequence"/>
</dbReference>
<feature type="domain" description="DUF4314" evidence="1">
    <location>
        <begin position="6"/>
        <end position="72"/>
    </location>
</feature>
<sequence>MRFPNKAIVEYLRQLYPSGTRVELIRMEDAQAPPVGTMGTVYGVDDSGSLMVHWDNGSGLNVIYGVDRCRKVVIWMKHKILEDFFYGNIHPNEESFQRSAEYGKAAECLVNEEAQLRAMLNQQGMDSLERLISAQITVTALTSEGYYIDGLKTGFRLALALLDDETDFSVP</sequence>
<reference evidence="2 3" key="1">
    <citation type="submission" date="2017-05" db="EMBL/GenBank/DDBJ databases">
        <title>Butyricicoccus porcorum sp. nov. a butyrate-producing bacterium from the swine intestinal tract.</title>
        <authorList>
            <person name="Trachsel J."/>
            <person name="Humphrey S."/>
            <person name="Allen H.K."/>
        </authorList>
    </citation>
    <scope>NUCLEOTIDE SEQUENCE [LARGE SCALE GENOMIC DNA]</scope>
    <source>
        <strain evidence="2">BB10</strain>
    </source>
</reference>
<dbReference type="EMBL" id="NHOC01000003">
    <property type="protein sequence ID" value="OUM21234.1"/>
    <property type="molecule type" value="Genomic_DNA"/>
</dbReference>
<organism evidence="2 3">
    <name type="scientific">Butyricicoccus porcorum</name>
    <dbReference type="NCBI Taxonomy" id="1945634"/>
    <lineage>
        <taxon>Bacteria</taxon>
        <taxon>Bacillati</taxon>
        <taxon>Bacillota</taxon>
        <taxon>Clostridia</taxon>
        <taxon>Eubacteriales</taxon>
        <taxon>Butyricicoccaceae</taxon>
        <taxon>Butyricicoccus</taxon>
    </lineage>
</organism>
<evidence type="ECO:0000313" key="3">
    <source>
        <dbReference type="Proteomes" id="UP000194903"/>
    </source>
</evidence>
<comment type="caution">
    <text evidence="2">The sequence shown here is derived from an EMBL/GenBank/DDBJ whole genome shotgun (WGS) entry which is preliminary data.</text>
</comment>
<proteinExistence type="predicted"/>
<dbReference type="Pfam" id="PF14192">
    <property type="entry name" value="DUF4314"/>
    <property type="match status" value="1"/>
</dbReference>
<dbReference type="Pfam" id="PF20648">
    <property type="entry name" value="DUF6809"/>
    <property type="match status" value="1"/>
</dbReference>
<evidence type="ECO:0000259" key="1">
    <source>
        <dbReference type="Pfam" id="PF14192"/>
    </source>
</evidence>
<dbReference type="InterPro" id="IPR049215">
    <property type="entry name" value="DUF6809"/>
</dbReference>
<dbReference type="AlphaFoldDB" id="A0A252F649"/>
<protein>
    <recommendedName>
        <fullName evidence="1">DUF4314 domain-containing protein</fullName>
    </recommendedName>
</protein>